<gene>
    <name evidence="2" type="ORF">MARA_00930</name>
</gene>
<accession>A0A7I7RQ47</accession>
<geneLocation type="plasmid" evidence="2">
    <name>pJCM18538</name>
</geneLocation>
<keyword evidence="3" id="KW-1185">Reference proteome</keyword>
<dbReference type="GO" id="GO:0003824">
    <property type="term" value="F:catalytic activity"/>
    <property type="evidence" value="ECO:0007669"/>
    <property type="project" value="UniProtKB-ARBA"/>
</dbReference>
<dbReference type="KEGG" id="marz:MARA_00930"/>
<dbReference type="SUPFAM" id="SSF53474">
    <property type="entry name" value="alpha/beta-Hydrolases"/>
    <property type="match status" value="1"/>
</dbReference>
<dbReference type="RefSeq" id="WP_163916168.1">
    <property type="nucleotide sequence ID" value="NZ_AP022592.1"/>
</dbReference>
<evidence type="ECO:0000313" key="3">
    <source>
        <dbReference type="Proteomes" id="UP000467428"/>
    </source>
</evidence>
<feature type="domain" description="AB hydrolase-1" evidence="1">
    <location>
        <begin position="5"/>
        <end position="232"/>
    </location>
</feature>
<dbReference type="Proteomes" id="UP000467428">
    <property type="component" value="Plasmid pJCM18538"/>
</dbReference>
<protein>
    <submittedName>
        <fullName evidence="2">Salicylate esterase</fullName>
    </submittedName>
</protein>
<proteinExistence type="predicted"/>
<name>A0A7I7RQ47_9MYCO</name>
<organism evidence="2 3">
    <name type="scientific">Mycolicibacterium arabiense</name>
    <dbReference type="NCBI Taxonomy" id="1286181"/>
    <lineage>
        <taxon>Bacteria</taxon>
        <taxon>Bacillati</taxon>
        <taxon>Actinomycetota</taxon>
        <taxon>Actinomycetes</taxon>
        <taxon>Mycobacteriales</taxon>
        <taxon>Mycobacteriaceae</taxon>
        <taxon>Mycolicibacterium</taxon>
    </lineage>
</organism>
<dbReference type="InterPro" id="IPR052897">
    <property type="entry name" value="Sec-Metab_Biosynth_Hydrolase"/>
</dbReference>
<dbReference type="PANTHER" id="PTHR37017">
    <property type="entry name" value="AB HYDROLASE-1 DOMAIN-CONTAINING PROTEIN-RELATED"/>
    <property type="match status" value="1"/>
</dbReference>
<dbReference type="PANTHER" id="PTHR37017:SF11">
    <property type="entry name" value="ESTERASE_LIPASE_THIOESTERASE DOMAIN-CONTAINING PROTEIN"/>
    <property type="match status" value="1"/>
</dbReference>
<dbReference type="Gene3D" id="3.40.50.1820">
    <property type="entry name" value="alpha/beta hydrolase"/>
    <property type="match status" value="1"/>
</dbReference>
<dbReference type="EMBL" id="AP022592">
    <property type="protein sequence ID" value="BBY46663.1"/>
    <property type="molecule type" value="Genomic_DNA"/>
</dbReference>
<dbReference type="InterPro" id="IPR029058">
    <property type="entry name" value="AB_hydrolase_fold"/>
</dbReference>
<reference evidence="2 3" key="1">
    <citation type="journal article" date="2019" name="Emerg. Microbes Infect.">
        <title>Comprehensive subspecies identification of 175 nontuberculous mycobacteria species based on 7547 genomic profiles.</title>
        <authorList>
            <person name="Matsumoto Y."/>
            <person name="Kinjo T."/>
            <person name="Motooka D."/>
            <person name="Nabeya D."/>
            <person name="Jung N."/>
            <person name="Uechi K."/>
            <person name="Horii T."/>
            <person name="Iida T."/>
            <person name="Fujita J."/>
            <person name="Nakamura S."/>
        </authorList>
    </citation>
    <scope>NUCLEOTIDE SEQUENCE [LARGE SCALE GENOMIC DNA]</scope>
    <source>
        <strain evidence="2 3">JCM 18538</strain>
        <plasmid evidence="2">pJCM18538</plasmid>
    </source>
</reference>
<evidence type="ECO:0000259" key="1">
    <source>
        <dbReference type="Pfam" id="PF12697"/>
    </source>
</evidence>
<keyword evidence="2" id="KW-0614">Plasmid</keyword>
<evidence type="ECO:0000313" key="2">
    <source>
        <dbReference type="EMBL" id="BBY46663.1"/>
    </source>
</evidence>
<dbReference type="InterPro" id="IPR000073">
    <property type="entry name" value="AB_hydrolase_1"/>
</dbReference>
<sequence>MPEYILVHGNWHDGSAWNGVSAALHDRGHHSFAPTLPGRGDGAPKQTTYAECAQSVVDVVMAEGLTDVVLVGHSNGAVVSSKVAEAIPERIRWLTFVSGVVLEDGQCLLDAAPPPYRPMFDQLAAESPDHTVTIPFDMWCNNFINDAAPDLARSTYEELCAEGYDLMTEPVDLKRFPSLDIPISYINLADDVVFPSEWAWHPRLTSKLPFRRIIEMPGSHEVMYTNPEGLARTIIEASEGP</sequence>
<dbReference type="Pfam" id="PF12697">
    <property type="entry name" value="Abhydrolase_6"/>
    <property type="match status" value="1"/>
</dbReference>
<dbReference type="AlphaFoldDB" id="A0A7I7RQ47"/>